<gene>
    <name evidence="6" type="ORF">ILEXP_LOCUS11325</name>
</gene>
<dbReference type="InterPro" id="IPR006843">
    <property type="entry name" value="PAP/fibrillin_dom"/>
</dbReference>
<keyword evidence="7" id="KW-1185">Reference proteome</keyword>
<reference evidence="6 7" key="1">
    <citation type="submission" date="2024-02" db="EMBL/GenBank/DDBJ databases">
        <authorList>
            <person name="Vignale AGUSTIN F."/>
            <person name="Sosa J E."/>
            <person name="Modenutti C."/>
        </authorList>
    </citation>
    <scope>NUCLEOTIDE SEQUENCE [LARGE SCALE GENOMIC DNA]</scope>
</reference>
<proteinExistence type="predicted"/>
<accession>A0ABC8RLQ6</accession>
<dbReference type="Proteomes" id="UP001642360">
    <property type="component" value="Unassembled WGS sequence"/>
</dbReference>
<comment type="caution">
    <text evidence="6">The sequence shown here is derived from an EMBL/GenBank/DDBJ whole genome shotgun (WGS) entry which is preliminary data.</text>
</comment>
<protein>
    <recommendedName>
        <fullName evidence="5">Plastid lipid-associated protein/fibrillin conserved domain-containing protein</fullName>
    </recommendedName>
</protein>
<evidence type="ECO:0000256" key="2">
    <source>
        <dbReference type="ARBA" id="ARBA00022640"/>
    </source>
</evidence>
<name>A0ABC8RLQ6_9AQUA</name>
<keyword evidence="4" id="KW-0812">Transmembrane</keyword>
<keyword evidence="2" id="KW-0934">Plastid</keyword>
<dbReference type="PANTHER" id="PTHR31906">
    <property type="entry name" value="PLASTID-LIPID-ASSOCIATED PROTEIN 4, CHLOROPLASTIC-RELATED"/>
    <property type="match status" value="1"/>
</dbReference>
<evidence type="ECO:0000313" key="7">
    <source>
        <dbReference type="Proteomes" id="UP001642360"/>
    </source>
</evidence>
<dbReference type="InterPro" id="IPR039633">
    <property type="entry name" value="PAP"/>
</dbReference>
<evidence type="ECO:0000256" key="1">
    <source>
        <dbReference type="ARBA" id="ARBA00004474"/>
    </source>
</evidence>
<dbReference type="GO" id="GO:0009536">
    <property type="term" value="C:plastid"/>
    <property type="evidence" value="ECO:0007669"/>
    <property type="project" value="UniProtKB-SubCell"/>
</dbReference>
<feature type="domain" description="Plastid lipid-associated protein/fibrillin conserved" evidence="5">
    <location>
        <begin position="65"/>
        <end position="153"/>
    </location>
</feature>
<dbReference type="AlphaFoldDB" id="A0ABC8RLQ6"/>
<feature type="transmembrane region" description="Helical" evidence="4">
    <location>
        <begin position="358"/>
        <end position="378"/>
    </location>
</feature>
<keyword evidence="4" id="KW-0472">Membrane</keyword>
<organism evidence="6 7">
    <name type="scientific">Ilex paraguariensis</name>
    <name type="common">yerba mate</name>
    <dbReference type="NCBI Taxonomy" id="185542"/>
    <lineage>
        <taxon>Eukaryota</taxon>
        <taxon>Viridiplantae</taxon>
        <taxon>Streptophyta</taxon>
        <taxon>Embryophyta</taxon>
        <taxon>Tracheophyta</taxon>
        <taxon>Spermatophyta</taxon>
        <taxon>Magnoliopsida</taxon>
        <taxon>eudicotyledons</taxon>
        <taxon>Gunneridae</taxon>
        <taxon>Pentapetalae</taxon>
        <taxon>asterids</taxon>
        <taxon>campanulids</taxon>
        <taxon>Aquifoliales</taxon>
        <taxon>Aquifoliaceae</taxon>
        <taxon>Ilex</taxon>
    </lineage>
</organism>
<evidence type="ECO:0000259" key="5">
    <source>
        <dbReference type="Pfam" id="PF04755"/>
    </source>
</evidence>
<sequence>MDLASASLLYPPTGTRAVGWTKSSVPRLPTPNAARERFTRNRLPYLANVAAQPTKQQVEIELENSKFQLLKAIQDTQRGLVTTADQRSFIEEALVSVESYDAGNPFDFGRLDGTWRLQYTSAPDVLILLESAARLPFFQVGQIFQKFECEDLSDRGYVRNVVQWSIPNLLEVGQIFQKFECEDLSDRGYVRNVVQWSIPNLLEKQEGATLIVSAKFSVVSLRNIYLQFEEKLQCLPRWLYLFFASIGNDIRLLYPCIRLKDRISANRYRDGQVGWDMIAVENIKISEQLQALIVPALLPRTCTNAFSADLAVNPIIQSSSTCKKPSEVYDNLAALQAFHANNDNKLIAGDLQEDYITFHIWIAICFWVVPLVVEYLYLAELKLMYDEEQVQLMV</sequence>
<evidence type="ECO:0000313" key="6">
    <source>
        <dbReference type="EMBL" id="CAK9143608.1"/>
    </source>
</evidence>
<comment type="subcellular location">
    <subcellularLocation>
        <location evidence="1">Plastid</location>
    </subcellularLocation>
</comment>
<keyword evidence="4" id="KW-1133">Transmembrane helix</keyword>
<dbReference type="EMBL" id="CAUOFW020001314">
    <property type="protein sequence ID" value="CAK9143608.1"/>
    <property type="molecule type" value="Genomic_DNA"/>
</dbReference>
<evidence type="ECO:0000256" key="4">
    <source>
        <dbReference type="SAM" id="Phobius"/>
    </source>
</evidence>
<keyword evidence="3" id="KW-0809">Transit peptide</keyword>
<evidence type="ECO:0000256" key="3">
    <source>
        <dbReference type="ARBA" id="ARBA00022946"/>
    </source>
</evidence>
<dbReference type="Pfam" id="PF04755">
    <property type="entry name" value="PAP_fibrillin"/>
    <property type="match status" value="1"/>
</dbReference>